<keyword evidence="3 11" id="KW-0489">Methyltransferase</keyword>
<feature type="domain" description="Tetrapyrrole methylase" evidence="10">
    <location>
        <begin position="4"/>
        <end position="215"/>
    </location>
</feature>
<evidence type="ECO:0000259" key="10">
    <source>
        <dbReference type="Pfam" id="PF00590"/>
    </source>
</evidence>
<evidence type="ECO:0000256" key="8">
    <source>
        <dbReference type="ARBA" id="ARBA00058927"/>
    </source>
</evidence>
<gene>
    <name evidence="11" type="primary">cobA</name>
    <name evidence="11" type="ORF">HA336_07320</name>
</gene>
<sequence length="246" mass="26418">MAGKLVLVGAGPGDPELLTFKAARAISRGDVILKDRLVPDEIIKEHAPEDAEVIDVGKKPGGEGWTQEEINELIVREGSKGKTVVRVKSGDPLIFGRGAEEIEVALKHGMDVEVVPGVTSAIGVPTSLGLPLTHRKCASSFAVATGHEDPSKPENRVDFGALAEAADTLVVLMGARRLREIAREILEKRGNEPVAILERGTTEQERVKVGTLEDAAEGKLKARPPAVVVVGEVVKWWREVLGRETR</sequence>
<reference evidence="11" key="1">
    <citation type="journal article" date="2020" name="bioRxiv">
        <title>A rank-normalized archaeal taxonomy based on genome phylogeny resolves widespread incomplete and uneven classifications.</title>
        <authorList>
            <person name="Rinke C."/>
            <person name="Chuvochina M."/>
            <person name="Mussig A.J."/>
            <person name="Chaumeil P.-A."/>
            <person name="Waite D.W."/>
            <person name="Whitman W.B."/>
            <person name="Parks D.H."/>
            <person name="Hugenholtz P."/>
        </authorList>
    </citation>
    <scope>NUCLEOTIDE SEQUENCE</scope>
    <source>
        <strain evidence="11">UBA8853</strain>
    </source>
</reference>
<dbReference type="Proteomes" id="UP000619545">
    <property type="component" value="Unassembled WGS sequence"/>
</dbReference>
<dbReference type="InterPro" id="IPR035996">
    <property type="entry name" value="4pyrrol_Methylase_sf"/>
</dbReference>
<proteinExistence type="predicted"/>
<keyword evidence="4 11" id="KW-0808">Transferase</keyword>
<evidence type="ECO:0000256" key="1">
    <source>
        <dbReference type="ARBA" id="ARBA00011738"/>
    </source>
</evidence>
<dbReference type="AlphaFoldDB" id="A0A832TBE8"/>
<dbReference type="InterPro" id="IPR000878">
    <property type="entry name" value="4pyrrol_Mease"/>
</dbReference>
<keyword evidence="5" id="KW-0949">S-adenosyl-L-methionine</keyword>
<evidence type="ECO:0000313" key="11">
    <source>
        <dbReference type="EMBL" id="HII71021.1"/>
    </source>
</evidence>
<dbReference type="SUPFAM" id="SSF53790">
    <property type="entry name" value="Tetrapyrrole methylase"/>
    <property type="match status" value="1"/>
</dbReference>
<evidence type="ECO:0000256" key="2">
    <source>
        <dbReference type="ARBA" id="ARBA00012162"/>
    </source>
</evidence>
<keyword evidence="6" id="KW-0627">Porphyrin biosynthesis</keyword>
<dbReference type="Gene3D" id="3.30.950.10">
    <property type="entry name" value="Methyltransferase, Cobalt-precorrin-4 Transmethylase, Domain 2"/>
    <property type="match status" value="1"/>
</dbReference>
<dbReference type="InterPro" id="IPR014776">
    <property type="entry name" value="4pyrrole_Mease_sub2"/>
</dbReference>
<evidence type="ECO:0000256" key="9">
    <source>
        <dbReference type="ARBA" id="ARBA00075570"/>
    </source>
</evidence>
<accession>A0A832TBE8</accession>
<evidence type="ECO:0000256" key="3">
    <source>
        <dbReference type="ARBA" id="ARBA00022603"/>
    </source>
</evidence>
<dbReference type="GO" id="GO:0019354">
    <property type="term" value="P:siroheme biosynthetic process"/>
    <property type="evidence" value="ECO:0007669"/>
    <property type="project" value="InterPro"/>
</dbReference>
<dbReference type="Pfam" id="PF00590">
    <property type="entry name" value="TP_methylase"/>
    <property type="match status" value="1"/>
</dbReference>
<dbReference type="InterPro" id="IPR014777">
    <property type="entry name" value="4pyrrole_Mease_sub1"/>
</dbReference>
<dbReference type="GO" id="GO:0032259">
    <property type="term" value="P:methylation"/>
    <property type="evidence" value="ECO:0007669"/>
    <property type="project" value="UniProtKB-KW"/>
</dbReference>
<dbReference type="PANTHER" id="PTHR45790:SF3">
    <property type="entry name" value="S-ADENOSYL-L-METHIONINE-DEPENDENT UROPORPHYRINOGEN III METHYLTRANSFERASE, CHLOROPLASTIC"/>
    <property type="match status" value="1"/>
</dbReference>
<comment type="function">
    <text evidence="8">Catalyzes the two successive C-2 and C-7 methylation reactions involved in the conversion of uroporphyrinogen III to precorrin-2 via the intermediate formation of precorrin-1. It is a step in the biosynthesis of both cobalamin (vitamin B12) and coenzyme F430.</text>
</comment>
<dbReference type="EMBL" id="DUJS01000005">
    <property type="protein sequence ID" value="HII71021.1"/>
    <property type="molecule type" value="Genomic_DNA"/>
</dbReference>
<organism evidence="11 12">
    <name type="scientific">Methanopyrus kandleri</name>
    <dbReference type="NCBI Taxonomy" id="2320"/>
    <lineage>
        <taxon>Archaea</taxon>
        <taxon>Methanobacteriati</taxon>
        <taxon>Methanobacteriota</taxon>
        <taxon>Methanomada group</taxon>
        <taxon>Methanopyri</taxon>
        <taxon>Methanopyrales</taxon>
        <taxon>Methanopyraceae</taxon>
        <taxon>Methanopyrus</taxon>
    </lineage>
</organism>
<evidence type="ECO:0000256" key="5">
    <source>
        <dbReference type="ARBA" id="ARBA00022691"/>
    </source>
</evidence>
<dbReference type="GO" id="GO:0004851">
    <property type="term" value="F:uroporphyrin-III C-methyltransferase activity"/>
    <property type="evidence" value="ECO:0007669"/>
    <property type="project" value="UniProtKB-EC"/>
</dbReference>
<dbReference type="GeneID" id="1478143"/>
<dbReference type="NCBIfam" id="TIGR01469">
    <property type="entry name" value="cobA_cysG_Cterm"/>
    <property type="match status" value="1"/>
</dbReference>
<dbReference type="InterPro" id="IPR006366">
    <property type="entry name" value="CobA/CysG_C"/>
</dbReference>
<name>A0A832TBE8_9EURY</name>
<dbReference type="FunFam" id="3.40.1010.10:FF:000001">
    <property type="entry name" value="Siroheme synthase"/>
    <property type="match status" value="1"/>
</dbReference>
<dbReference type="CDD" id="cd11642">
    <property type="entry name" value="SUMT"/>
    <property type="match status" value="1"/>
</dbReference>
<dbReference type="NCBIfam" id="NF004790">
    <property type="entry name" value="PRK06136.1"/>
    <property type="match status" value="1"/>
</dbReference>
<dbReference type="EC" id="2.1.1.107" evidence="2"/>
<comment type="caution">
    <text evidence="11">The sequence shown here is derived from an EMBL/GenBank/DDBJ whole genome shotgun (WGS) entry which is preliminary data.</text>
</comment>
<comment type="catalytic activity">
    <reaction evidence="7">
        <text>uroporphyrinogen III + 2 S-adenosyl-L-methionine = precorrin-2 + 2 S-adenosyl-L-homocysteine + H(+)</text>
        <dbReference type="Rhea" id="RHEA:32459"/>
        <dbReference type="ChEBI" id="CHEBI:15378"/>
        <dbReference type="ChEBI" id="CHEBI:57308"/>
        <dbReference type="ChEBI" id="CHEBI:57856"/>
        <dbReference type="ChEBI" id="CHEBI:58827"/>
        <dbReference type="ChEBI" id="CHEBI:59789"/>
        <dbReference type="EC" id="2.1.1.107"/>
    </reaction>
    <physiologicalReaction direction="left-to-right" evidence="7">
        <dbReference type="Rhea" id="RHEA:32460"/>
    </physiologicalReaction>
</comment>
<comment type="subunit">
    <text evidence="1">Homodimer.</text>
</comment>
<dbReference type="InterPro" id="IPR050161">
    <property type="entry name" value="Siro_Cobalamin_biosynth"/>
</dbReference>
<dbReference type="Gene3D" id="3.40.1010.10">
    <property type="entry name" value="Cobalt-precorrin-4 Transmethylase, Domain 1"/>
    <property type="match status" value="1"/>
</dbReference>
<dbReference type="OMA" id="EWTPQEY"/>
<protein>
    <recommendedName>
        <fullName evidence="2">uroporphyrinogen-III C-methyltransferase</fullName>
        <ecNumber evidence="2">2.1.1.107</ecNumber>
    </recommendedName>
    <alternativeName>
        <fullName evidence="9">S-adenosyl-L-methionine:uroporphyrinogen III methyltransferase</fullName>
    </alternativeName>
</protein>
<evidence type="ECO:0000256" key="4">
    <source>
        <dbReference type="ARBA" id="ARBA00022679"/>
    </source>
</evidence>
<evidence type="ECO:0000313" key="12">
    <source>
        <dbReference type="Proteomes" id="UP000619545"/>
    </source>
</evidence>
<dbReference type="RefSeq" id="WP_011019916.1">
    <property type="nucleotide sequence ID" value="NZ_DUJS01000005.1"/>
</dbReference>
<dbReference type="PANTHER" id="PTHR45790">
    <property type="entry name" value="SIROHEME SYNTHASE-RELATED"/>
    <property type="match status" value="1"/>
</dbReference>
<evidence type="ECO:0000256" key="6">
    <source>
        <dbReference type="ARBA" id="ARBA00023244"/>
    </source>
</evidence>
<evidence type="ECO:0000256" key="7">
    <source>
        <dbReference type="ARBA" id="ARBA00052569"/>
    </source>
</evidence>